<comment type="similarity">
    <text evidence="3">Belongs to the transpeptidase family.</text>
</comment>
<feature type="transmembrane region" description="Helical" evidence="11">
    <location>
        <begin position="20"/>
        <end position="44"/>
    </location>
</feature>
<dbReference type="InterPro" id="IPR012338">
    <property type="entry name" value="Beta-lactam/transpept-like"/>
</dbReference>
<accession>A0ABT4DYB4</accession>
<dbReference type="InterPro" id="IPR005311">
    <property type="entry name" value="PBP_dimer"/>
</dbReference>
<evidence type="ECO:0000259" key="12">
    <source>
        <dbReference type="Pfam" id="PF00905"/>
    </source>
</evidence>
<dbReference type="EMBL" id="JAMDLW010000036">
    <property type="protein sequence ID" value="MCY9522352.1"/>
    <property type="molecule type" value="Genomic_DNA"/>
</dbReference>
<organism evidence="14 15">
    <name type="scientific">Paenibacillus apiarius</name>
    <dbReference type="NCBI Taxonomy" id="46240"/>
    <lineage>
        <taxon>Bacteria</taxon>
        <taxon>Bacillati</taxon>
        <taxon>Bacillota</taxon>
        <taxon>Bacilli</taxon>
        <taxon>Bacillales</taxon>
        <taxon>Paenibacillaceae</taxon>
        <taxon>Paenibacillus</taxon>
    </lineage>
</organism>
<feature type="domain" description="Penicillin-binding protein transpeptidase" evidence="12">
    <location>
        <begin position="311"/>
        <end position="651"/>
    </location>
</feature>
<gene>
    <name evidence="14" type="ORF">M5X09_22305</name>
</gene>
<evidence type="ECO:0000256" key="6">
    <source>
        <dbReference type="ARBA" id="ARBA00022960"/>
    </source>
</evidence>
<evidence type="ECO:0000256" key="3">
    <source>
        <dbReference type="ARBA" id="ARBA00007171"/>
    </source>
</evidence>
<keyword evidence="7" id="KW-0573">Peptidoglycan synthesis</keyword>
<keyword evidence="4" id="KW-1003">Cell membrane</keyword>
<evidence type="ECO:0000256" key="4">
    <source>
        <dbReference type="ARBA" id="ARBA00022475"/>
    </source>
</evidence>
<dbReference type="InterPro" id="IPR001460">
    <property type="entry name" value="PCN-bd_Tpept"/>
</dbReference>
<evidence type="ECO:0000313" key="14">
    <source>
        <dbReference type="EMBL" id="MCY9522352.1"/>
    </source>
</evidence>
<dbReference type="InterPro" id="IPR050515">
    <property type="entry name" value="Beta-lactam/transpept"/>
</dbReference>
<dbReference type="SUPFAM" id="SSF56519">
    <property type="entry name" value="Penicillin binding protein dimerisation domain"/>
    <property type="match status" value="1"/>
</dbReference>
<keyword evidence="6" id="KW-0133">Cell shape</keyword>
<dbReference type="RefSeq" id="WP_087436013.1">
    <property type="nucleotide sequence ID" value="NZ_JAMDLV010000002.1"/>
</dbReference>
<dbReference type="SUPFAM" id="SSF56601">
    <property type="entry name" value="beta-lactamase/transpeptidase-like"/>
    <property type="match status" value="1"/>
</dbReference>
<proteinExistence type="inferred from homology"/>
<evidence type="ECO:0000256" key="5">
    <source>
        <dbReference type="ARBA" id="ARBA00022692"/>
    </source>
</evidence>
<dbReference type="Pfam" id="PF00905">
    <property type="entry name" value="Transpeptidase"/>
    <property type="match status" value="1"/>
</dbReference>
<evidence type="ECO:0000256" key="8">
    <source>
        <dbReference type="ARBA" id="ARBA00022989"/>
    </source>
</evidence>
<keyword evidence="8 11" id="KW-1133">Transmembrane helix</keyword>
<feature type="domain" description="Penicillin-binding protein dimerisation" evidence="13">
    <location>
        <begin position="67"/>
        <end position="259"/>
    </location>
</feature>
<dbReference type="Pfam" id="PF03717">
    <property type="entry name" value="PBP_dimer"/>
    <property type="match status" value="1"/>
</dbReference>
<evidence type="ECO:0000256" key="10">
    <source>
        <dbReference type="ARBA" id="ARBA00023316"/>
    </source>
</evidence>
<evidence type="ECO:0000256" key="1">
    <source>
        <dbReference type="ARBA" id="ARBA00004167"/>
    </source>
</evidence>
<keyword evidence="10" id="KW-0961">Cell wall biogenesis/degradation</keyword>
<name>A0ABT4DYB4_9BACL</name>
<evidence type="ECO:0000256" key="7">
    <source>
        <dbReference type="ARBA" id="ARBA00022984"/>
    </source>
</evidence>
<evidence type="ECO:0000256" key="9">
    <source>
        <dbReference type="ARBA" id="ARBA00023136"/>
    </source>
</evidence>
<reference evidence="14 15" key="1">
    <citation type="submission" date="2022-05" db="EMBL/GenBank/DDBJ databases">
        <title>Genome Sequencing of Bee-Associated Microbes.</title>
        <authorList>
            <person name="Dunlap C."/>
        </authorList>
    </citation>
    <scope>NUCLEOTIDE SEQUENCE [LARGE SCALE GENOMIC DNA]</scope>
    <source>
        <strain evidence="14 15">NRRL NRS-1438</strain>
    </source>
</reference>
<dbReference type="Proteomes" id="UP001207626">
    <property type="component" value="Unassembled WGS sequence"/>
</dbReference>
<evidence type="ECO:0000256" key="2">
    <source>
        <dbReference type="ARBA" id="ARBA00004236"/>
    </source>
</evidence>
<protein>
    <submittedName>
        <fullName evidence="14">Penicillin-binding protein 2</fullName>
    </submittedName>
</protein>
<dbReference type="InterPro" id="IPR036138">
    <property type="entry name" value="PBP_dimer_sf"/>
</dbReference>
<evidence type="ECO:0000259" key="13">
    <source>
        <dbReference type="Pfam" id="PF03717"/>
    </source>
</evidence>
<comment type="subcellular location">
    <subcellularLocation>
        <location evidence="2">Cell membrane</location>
    </subcellularLocation>
    <subcellularLocation>
        <location evidence="1">Membrane</location>
        <topology evidence="1">Single-pass membrane protein</topology>
    </subcellularLocation>
</comment>
<keyword evidence="15" id="KW-1185">Reference proteome</keyword>
<keyword evidence="9 11" id="KW-0472">Membrane</keyword>
<dbReference type="PANTHER" id="PTHR30627:SF2">
    <property type="entry name" value="PEPTIDOGLYCAN D,D-TRANSPEPTIDASE MRDA"/>
    <property type="match status" value="1"/>
</dbReference>
<evidence type="ECO:0000313" key="15">
    <source>
        <dbReference type="Proteomes" id="UP001207626"/>
    </source>
</evidence>
<sequence>MQIQTDEEKERRTGRNRRHLHLRMSIFFFVTFLVFTVLIVRIALLQFVQGPELRSQMLKIGTKSIEISPIRGSIFEAAGNKLAYSVPTHSLYFKMEKNYTPEEALLIAAQIESVIERYGDPNKPMTKEMIYEQMDIRSRVNYGYVPRRIKIDLTEKEIAVFLENRDKYPYIDILEEGIRQYDEDKVAPQIIGYLRRYNTAKQHLNAYKHIDNEKRAPERKYLENEFVGFDGIELMYQEELRGANGSKTYPVNSNNKIIGPMELTKPERGLDIHLTLHKDVQLKTRTAIENHLVKLRNSNIKAERAPNAITGYAVAIEIKTGNIIAMANVPDYDTNVWRTGRIGTEALKQIGSNQYNGTVREVFQDYGSKKENNLHPSSLVYLGSTMKPLTVLIGLQEGLIHPSTTYRDIGYAEFGRKGKEARVHNASKHALGLMDPARSLSSSSNAFMVDMIGNPLYLQYGKEKGLEIWDRYMKAFGLGTLTGSGFPAESEGIRDYMQADQTGQASLAYASFGQQGKYTTLQLAQYAATLANHGKRLKPQFVSKITDASGKTIKKMKPEIIGEIKFKQEYWDTVERGMLGVGVRGFDGFPYKFVRKTGTSEQAIPGRKELVENAVFIAYAPAEEPVLAVAVVVPEGGYGAWGAAPIARHIFDAYDEHFGLKGKPRKKTDNGK</sequence>
<keyword evidence="5 11" id="KW-0812">Transmembrane</keyword>
<dbReference type="PANTHER" id="PTHR30627">
    <property type="entry name" value="PEPTIDOGLYCAN D,D-TRANSPEPTIDASE"/>
    <property type="match status" value="1"/>
</dbReference>
<dbReference type="Gene3D" id="3.40.710.10">
    <property type="entry name" value="DD-peptidase/beta-lactamase superfamily"/>
    <property type="match status" value="1"/>
</dbReference>
<dbReference type="Gene3D" id="3.90.1310.10">
    <property type="entry name" value="Penicillin-binding protein 2a (Domain 2)"/>
    <property type="match status" value="1"/>
</dbReference>
<comment type="caution">
    <text evidence="14">The sequence shown here is derived from an EMBL/GenBank/DDBJ whole genome shotgun (WGS) entry which is preliminary data.</text>
</comment>
<evidence type="ECO:0000256" key="11">
    <source>
        <dbReference type="SAM" id="Phobius"/>
    </source>
</evidence>